<dbReference type="PANTHER" id="PTHR47965:SF63">
    <property type="entry name" value="OS01G0937200 PROTEIN"/>
    <property type="match status" value="1"/>
</dbReference>
<evidence type="ECO:0000313" key="4">
    <source>
        <dbReference type="EMBL" id="PWA64587.1"/>
    </source>
</evidence>
<gene>
    <name evidence="4" type="ORF">CTI12_AA342980</name>
</gene>
<dbReference type="InterPro" id="IPR021109">
    <property type="entry name" value="Peptidase_aspartic_dom_sf"/>
</dbReference>
<dbReference type="InterPro" id="IPR032799">
    <property type="entry name" value="TAXi_C"/>
</dbReference>
<comment type="similarity">
    <text evidence="1">Belongs to the peptidase A1 family.</text>
</comment>
<evidence type="ECO:0000313" key="5">
    <source>
        <dbReference type="Proteomes" id="UP000245207"/>
    </source>
</evidence>
<comment type="caution">
    <text evidence="4">The sequence shown here is derived from an EMBL/GenBank/DDBJ whole genome shotgun (WGS) entry which is preliminary data.</text>
</comment>
<accession>A0A2U1MTL7</accession>
<dbReference type="Pfam" id="PF14541">
    <property type="entry name" value="TAXi_C"/>
    <property type="match status" value="1"/>
</dbReference>
<dbReference type="Gene3D" id="2.40.70.10">
    <property type="entry name" value="Acid Proteases"/>
    <property type="match status" value="2"/>
</dbReference>
<dbReference type="OrthoDB" id="1258937at2759"/>
<dbReference type="GO" id="GO:0004190">
    <property type="term" value="F:aspartic-type endopeptidase activity"/>
    <property type="evidence" value="ECO:0007669"/>
    <property type="project" value="InterPro"/>
</dbReference>
<dbReference type="GO" id="GO:0006508">
    <property type="term" value="P:proteolysis"/>
    <property type="evidence" value="ECO:0007669"/>
    <property type="project" value="InterPro"/>
</dbReference>
<dbReference type="Proteomes" id="UP000245207">
    <property type="component" value="Unassembled WGS sequence"/>
</dbReference>
<dbReference type="PROSITE" id="PS51767">
    <property type="entry name" value="PEPTIDASE_A1"/>
    <property type="match status" value="1"/>
</dbReference>
<dbReference type="InterPro" id="IPR033121">
    <property type="entry name" value="PEPTIDASE_A1"/>
</dbReference>
<dbReference type="EMBL" id="PKPP01004395">
    <property type="protein sequence ID" value="PWA64587.1"/>
    <property type="molecule type" value="Genomic_DNA"/>
</dbReference>
<dbReference type="STRING" id="35608.A0A2U1MTL7"/>
<keyword evidence="5" id="KW-1185">Reference proteome</keyword>
<evidence type="ECO:0000256" key="1">
    <source>
        <dbReference type="ARBA" id="ARBA00007447"/>
    </source>
</evidence>
<protein>
    <submittedName>
        <fullName evidence="4">Aspartic peptidase A1 family</fullName>
    </submittedName>
</protein>
<keyword evidence="2" id="KW-0732">Signal</keyword>
<dbReference type="InterPro" id="IPR032861">
    <property type="entry name" value="TAXi_N"/>
</dbReference>
<reference evidence="4 5" key="1">
    <citation type="journal article" date="2018" name="Mol. Plant">
        <title>The genome of Artemisia annua provides insight into the evolution of Asteraceae family and artemisinin biosynthesis.</title>
        <authorList>
            <person name="Shen Q."/>
            <person name="Zhang L."/>
            <person name="Liao Z."/>
            <person name="Wang S."/>
            <person name="Yan T."/>
            <person name="Shi P."/>
            <person name="Liu M."/>
            <person name="Fu X."/>
            <person name="Pan Q."/>
            <person name="Wang Y."/>
            <person name="Lv Z."/>
            <person name="Lu X."/>
            <person name="Zhang F."/>
            <person name="Jiang W."/>
            <person name="Ma Y."/>
            <person name="Chen M."/>
            <person name="Hao X."/>
            <person name="Li L."/>
            <person name="Tang Y."/>
            <person name="Lv G."/>
            <person name="Zhou Y."/>
            <person name="Sun X."/>
            <person name="Brodelius P.E."/>
            <person name="Rose J.K.C."/>
            <person name="Tang K."/>
        </authorList>
    </citation>
    <scope>NUCLEOTIDE SEQUENCE [LARGE SCALE GENOMIC DNA]</scope>
    <source>
        <strain evidence="5">cv. Huhao1</strain>
        <tissue evidence="4">Leaf</tissue>
    </source>
</reference>
<proteinExistence type="inferred from homology"/>
<feature type="signal peptide" evidence="2">
    <location>
        <begin position="1"/>
        <end position="20"/>
    </location>
</feature>
<dbReference type="Pfam" id="PF14543">
    <property type="entry name" value="TAXi_N"/>
    <property type="match status" value="1"/>
</dbReference>
<dbReference type="InterPro" id="IPR001461">
    <property type="entry name" value="Aspartic_peptidase_A1"/>
</dbReference>
<evidence type="ECO:0000256" key="2">
    <source>
        <dbReference type="SAM" id="SignalP"/>
    </source>
</evidence>
<organism evidence="4 5">
    <name type="scientific">Artemisia annua</name>
    <name type="common">Sweet wormwood</name>
    <dbReference type="NCBI Taxonomy" id="35608"/>
    <lineage>
        <taxon>Eukaryota</taxon>
        <taxon>Viridiplantae</taxon>
        <taxon>Streptophyta</taxon>
        <taxon>Embryophyta</taxon>
        <taxon>Tracheophyta</taxon>
        <taxon>Spermatophyta</taxon>
        <taxon>Magnoliopsida</taxon>
        <taxon>eudicotyledons</taxon>
        <taxon>Gunneridae</taxon>
        <taxon>Pentapetalae</taxon>
        <taxon>asterids</taxon>
        <taxon>campanulids</taxon>
        <taxon>Asterales</taxon>
        <taxon>Asteraceae</taxon>
        <taxon>Asteroideae</taxon>
        <taxon>Anthemideae</taxon>
        <taxon>Artemisiinae</taxon>
        <taxon>Artemisia</taxon>
    </lineage>
</organism>
<feature type="chain" id="PRO_5015700882" evidence="2">
    <location>
        <begin position="21"/>
        <end position="426"/>
    </location>
</feature>
<name>A0A2U1MTL7_ARTAN</name>
<feature type="domain" description="Peptidase A1" evidence="3">
    <location>
        <begin position="43"/>
        <end position="404"/>
    </location>
</feature>
<dbReference type="SUPFAM" id="SSF50630">
    <property type="entry name" value="Acid proteases"/>
    <property type="match status" value="1"/>
</dbReference>
<sequence>MYLVKIFFFITLSFFHNVVSQSTPFNTSVIPIVKDASTSLHKVSYSFRVPDSDTTAYLLVDLDAPFVWKDCVLFTPDVACGLEEGCRFPLRCDNPICKEAQTFKVNSTCPSLNIAAKYGCGICAVNPSNPISKTCKLSQLTTDLVTIYSTDGRNPTWGANFPFGTEMVISCAPKNLLPSLPKDVHGVAAFSWSALAFPKQLNNPDVADKFALCLATSSSAVGVAFLGDGPFYFRNLPKVDLRSFLSYTPMIRKDSKSLGFYIHLNQILVEGAPVALPTLKIQSVKLSTSMPYTTLRSDIYKAFMTSFSKATANINPKVKAVKPFSLCVKSSAISSVPNIDLETESGKIWTISKENSMKDVGNGFSCLAFLSGGSRAKDAIVIGTYQMENNFLYFDLVNQKLGFSSSLLARGTSCGSFNFTELPRSN</sequence>
<dbReference type="PANTHER" id="PTHR47965">
    <property type="entry name" value="ASPARTYL PROTEASE-RELATED"/>
    <property type="match status" value="1"/>
</dbReference>
<dbReference type="AlphaFoldDB" id="A0A2U1MTL7"/>
<evidence type="ECO:0000259" key="3">
    <source>
        <dbReference type="PROSITE" id="PS51767"/>
    </source>
</evidence>